<organism evidence="2 3">
    <name type="scientific">Ectocarpus siliculosus</name>
    <name type="common">Brown alga</name>
    <name type="synonym">Conferva siliculosa</name>
    <dbReference type="NCBI Taxonomy" id="2880"/>
    <lineage>
        <taxon>Eukaryota</taxon>
        <taxon>Sar</taxon>
        <taxon>Stramenopiles</taxon>
        <taxon>Ochrophyta</taxon>
        <taxon>PX clade</taxon>
        <taxon>Phaeophyceae</taxon>
        <taxon>Ectocarpales</taxon>
        <taxon>Ectocarpaceae</taxon>
        <taxon>Ectocarpus</taxon>
    </lineage>
</organism>
<dbReference type="AlphaFoldDB" id="D7G7S4"/>
<reference evidence="2 3" key="1">
    <citation type="journal article" date="2010" name="Nature">
        <title>The Ectocarpus genome and the independent evolution of multicellularity in brown algae.</title>
        <authorList>
            <person name="Cock J.M."/>
            <person name="Sterck L."/>
            <person name="Rouze P."/>
            <person name="Scornet D."/>
            <person name="Allen A.E."/>
            <person name="Amoutzias G."/>
            <person name="Anthouard V."/>
            <person name="Artiguenave F."/>
            <person name="Aury J.M."/>
            <person name="Badger J.H."/>
            <person name="Beszteri B."/>
            <person name="Billiau K."/>
            <person name="Bonnet E."/>
            <person name="Bothwell J.H."/>
            <person name="Bowler C."/>
            <person name="Boyen C."/>
            <person name="Brownlee C."/>
            <person name="Carrano C.J."/>
            <person name="Charrier B."/>
            <person name="Cho G.Y."/>
            <person name="Coelho S.M."/>
            <person name="Collen J."/>
            <person name="Corre E."/>
            <person name="Da Silva C."/>
            <person name="Delage L."/>
            <person name="Delaroque N."/>
            <person name="Dittami S.M."/>
            <person name="Doulbeau S."/>
            <person name="Elias M."/>
            <person name="Farnham G."/>
            <person name="Gachon C.M."/>
            <person name="Gschloessl B."/>
            <person name="Heesch S."/>
            <person name="Jabbari K."/>
            <person name="Jubin C."/>
            <person name="Kawai H."/>
            <person name="Kimura K."/>
            <person name="Kloareg B."/>
            <person name="Kupper F.C."/>
            <person name="Lang D."/>
            <person name="Le Bail A."/>
            <person name="Leblanc C."/>
            <person name="Lerouge P."/>
            <person name="Lohr M."/>
            <person name="Lopez P.J."/>
            <person name="Martens C."/>
            <person name="Maumus F."/>
            <person name="Michel G."/>
            <person name="Miranda-Saavedra D."/>
            <person name="Morales J."/>
            <person name="Moreau H."/>
            <person name="Motomura T."/>
            <person name="Nagasato C."/>
            <person name="Napoli C.A."/>
            <person name="Nelson D.R."/>
            <person name="Nyvall-Collen P."/>
            <person name="Peters A.F."/>
            <person name="Pommier C."/>
            <person name="Potin P."/>
            <person name="Poulain J."/>
            <person name="Quesneville H."/>
            <person name="Read B."/>
            <person name="Rensing S.A."/>
            <person name="Ritter A."/>
            <person name="Rousvoal S."/>
            <person name="Samanta M."/>
            <person name="Samson G."/>
            <person name="Schroeder D.C."/>
            <person name="Segurens B."/>
            <person name="Strittmatter M."/>
            <person name="Tonon T."/>
            <person name="Tregear J.W."/>
            <person name="Valentin K."/>
            <person name="von Dassow P."/>
            <person name="Yamagishi T."/>
            <person name="Van de Peer Y."/>
            <person name="Wincker P."/>
        </authorList>
    </citation>
    <scope>NUCLEOTIDE SEQUENCE [LARGE SCALE GENOMIC DNA]</scope>
    <source>
        <strain evidence="3">Ec32 / CCAP1310/4</strain>
    </source>
</reference>
<keyword evidence="3" id="KW-1185">Reference proteome</keyword>
<dbReference type="EMBL" id="FN649741">
    <property type="protein sequence ID" value="CBJ27805.1"/>
    <property type="molecule type" value="Genomic_DNA"/>
</dbReference>
<gene>
    <name evidence="2" type="ORF">Esi_0085_0057</name>
</gene>
<dbReference type="InParanoid" id="D7G7S4"/>
<accession>D7G7S4</accession>
<dbReference type="Proteomes" id="UP000002630">
    <property type="component" value="Linkage Group LG16"/>
</dbReference>
<keyword evidence="1" id="KW-0732">Signal</keyword>
<dbReference type="OrthoDB" id="10506962at2759"/>
<name>D7G7S4_ECTSI</name>
<protein>
    <submittedName>
        <fullName evidence="2">Uncharacterized protein</fullName>
    </submittedName>
</protein>
<feature type="chain" id="PRO_5003096263" evidence="1">
    <location>
        <begin position="21"/>
        <end position="92"/>
    </location>
</feature>
<evidence type="ECO:0000256" key="1">
    <source>
        <dbReference type="SAM" id="SignalP"/>
    </source>
</evidence>
<evidence type="ECO:0000313" key="3">
    <source>
        <dbReference type="Proteomes" id="UP000002630"/>
    </source>
</evidence>
<sequence length="92" mass="9285">MVASQMFIGAAATLIASSTAFVAPMAVPSVATTTSSASLKMSAGSDYVATLPGAPFSDGKGGGAFYALPKTMHTLRAVVSRRFLSVSKGCHL</sequence>
<proteinExistence type="predicted"/>
<feature type="signal peptide" evidence="1">
    <location>
        <begin position="1"/>
        <end position="20"/>
    </location>
</feature>
<evidence type="ECO:0000313" key="2">
    <source>
        <dbReference type="EMBL" id="CBJ27805.1"/>
    </source>
</evidence>
<dbReference type="EMBL" id="FN649086">
    <property type="protein sequence ID" value="CBJ27805.1"/>
    <property type="molecule type" value="Genomic_DNA"/>
</dbReference>